<accession>A0A8S1RQK4</accession>
<keyword evidence="2" id="KW-0732">Signal</keyword>
<dbReference type="AlphaFoldDB" id="A0A8S1RQK4"/>
<organism evidence="3 4">
    <name type="scientific">Paramecium sonneborni</name>
    <dbReference type="NCBI Taxonomy" id="65129"/>
    <lineage>
        <taxon>Eukaryota</taxon>
        <taxon>Sar</taxon>
        <taxon>Alveolata</taxon>
        <taxon>Ciliophora</taxon>
        <taxon>Intramacronucleata</taxon>
        <taxon>Oligohymenophorea</taxon>
        <taxon>Peniculida</taxon>
        <taxon>Parameciidae</taxon>
        <taxon>Paramecium</taxon>
    </lineage>
</organism>
<evidence type="ECO:0000256" key="2">
    <source>
        <dbReference type="SAM" id="SignalP"/>
    </source>
</evidence>
<feature type="chain" id="PRO_5035793292" description="Transmembrane protein" evidence="2">
    <location>
        <begin position="27"/>
        <end position="200"/>
    </location>
</feature>
<feature type="transmembrane region" description="Helical" evidence="1">
    <location>
        <begin position="78"/>
        <end position="99"/>
    </location>
</feature>
<keyword evidence="1" id="KW-1133">Transmembrane helix</keyword>
<gene>
    <name evidence="3" type="ORF">PSON_ATCC_30995.1.T2700001</name>
</gene>
<keyword evidence="1" id="KW-0472">Membrane</keyword>
<protein>
    <recommendedName>
        <fullName evidence="5">Transmembrane protein</fullName>
    </recommendedName>
</protein>
<dbReference type="Proteomes" id="UP000692954">
    <property type="component" value="Unassembled WGS sequence"/>
</dbReference>
<reference evidence="3" key="1">
    <citation type="submission" date="2021-01" db="EMBL/GenBank/DDBJ databases">
        <authorList>
            <consortium name="Genoscope - CEA"/>
            <person name="William W."/>
        </authorList>
    </citation>
    <scope>NUCLEOTIDE SEQUENCE</scope>
</reference>
<evidence type="ECO:0008006" key="5">
    <source>
        <dbReference type="Google" id="ProtNLM"/>
    </source>
</evidence>
<proteinExistence type="predicted"/>
<evidence type="ECO:0000313" key="3">
    <source>
        <dbReference type="EMBL" id="CAD8130216.1"/>
    </source>
</evidence>
<dbReference type="EMBL" id="CAJJDN010000270">
    <property type="protein sequence ID" value="CAD8130216.1"/>
    <property type="molecule type" value="Genomic_DNA"/>
</dbReference>
<name>A0A8S1RQK4_9CILI</name>
<sequence length="200" mass="24089">MISISGLSLLIENAFLFFNLLDLLQSLSQQPLPLHFISFLKTYSNISLNKLILFDECQKLLFLYFWFNINIIYKKLQLHFIVLASILNLLFLIALMQQLDQNQIYLYVYNRILQFQIQIEIEIFLSKFQKLVLGFLDPFKIIELCFTYLLLFKHQTFQKYNQYYSLYTLFSIQDIQSNLELYSLIMNMPNLYRVVHNLQF</sequence>
<evidence type="ECO:0000256" key="1">
    <source>
        <dbReference type="SAM" id="Phobius"/>
    </source>
</evidence>
<keyword evidence="1" id="KW-0812">Transmembrane</keyword>
<keyword evidence="4" id="KW-1185">Reference proteome</keyword>
<feature type="signal peptide" evidence="2">
    <location>
        <begin position="1"/>
        <end position="26"/>
    </location>
</feature>
<comment type="caution">
    <text evidence="3">The sequence shown here is derived from an EMBL/GenBank/DDBJ whole genome shotgun (WGS) entry which is preliminary data.</text>
</comment>
<evidence type="ECO:0000313" key="4">
    <source>
        <dbReference type="Proteomes" id="UP000692954"/>
    </source>
</evidence>